<sequence length="428" mass="45006">MTDTDVLIIGAGMAGLAAARRLHRSGRHFLLLEAADRIGGRVATDTVDGFTVDRGFQVVNTAYPRLASLVDLASLRMGFFRAGVLVRHRSGLVRYAHPLRDPGGVPGMLQGLAAHRIGSAADQARLAALLARYAGLPPERVLAEPERTAAAALAGLSPEMMDGLVRPYLAGVFGDPDLRVSEHVLAMVVRSFARGRIGLPEAGVAAVPEALAAPLPVGWIHLSQRVERLDGTAVQTSAGRITARAVIVATDPRTAAALLPDLPAPRMHPLTTVYHSAPRSPAVEPILYVNGDGRRSGGGVVNTVVVSDAVPSYAPPGRSLIASTLVAADADERAVRIELARVYGARTADWEHVTTIRIPEALPDASPPTHRLRRPVRVADGVYVAGDHRDSPSVQGALTSGWRAAALAESDLAAHDGRRLPVGGRSAS</sequence>
<dbReference type="PANTHER" id="PTHR42841">
    <property type="entry name" value="AMINE OXIDASE"/>
    <property type="match status" value="1"/>
</dbReference>
<evidence type="ECO:0000259" key="1">
    <source>
        <dbReference type="Pfam" id="PF01593"/>
    </source>
</evidence>
<accession>A0A3N1D6U2</accession>
<evidence type="ECO:0000313" key="3">
    <source>
        <dbReference type="Proteomes" id="UP000272400"/>
    </source>
</evidence>
<dbReference type="Gene3D" id="3.50.50.60">
    <property type="entry name" value="FAD/NAD(P)-binding domain"/>
    <property type="match status" value="1"/>
</dbReference>
<organism evidence="2 3">
    <name type="scientific">Actinocorallia herbida</name>
    <dbReference type="NCBI Taxonomy" id="58109"/>
    <lineage>
        <taxon>Bacteria</taxon>
        <taxon>Bacillati</taxon>
        <taxon>Actinomycetota</taxon>
        <taxon>Actinomycetes</taxon>
        <taxon>Streptosporangiales</taxon>
        <taxon>Thermomonosporaceae</taxon>
        <taxon>Actinocorallia</taxon>
    </lineage>
</organism>
<proteinExistence type="predicted"/>
<dbReference type="OrthoDB" id="9767561at2"/>
<dbReference type="GO" id="GO:0016491">
    <property type="term" value="F:oxidoreductase activity"/>
    <property type="evidence" value="ECO:0007669"/>
    <property type="project" value="InterPro"/>
</dbReference>
<protein>
    <submittedName>
        <fullName evidence="2">Protoporphyrinogen oxidase</fullName>
    </submittedName>
</protein>
<gene>
    <name evidence="2" type="ORF">EDD29_6873</name>
</gene>
<dbReference type="InterPro" id="IPR002937">
    <property type="entry name" value="Amino_oxidase"/>
</dbReference>
<dbReference type="Proteomes" id="UP000272400">
    <property type="component" value="Unassembled WGS sequence"/>
</dbReference>
<keyword evidence="3" id="KW-1185">Reference proteome</keyword>
<dbReference type="RefSeq" id="WP_123668326.1">
    <property type="nucleotide sequence ID" value="NZ_RJKE01000001.1"/>
</dbReference>
<dbReference type="EMBL" id="RJKE01000001">
    <property type="protein sequence ID" value="ROO89186.1"/>
    <property type="molecule type" value="Genomic_DNA"/>
</dbReference>
<name>A0A3N1D6U2_9ACTN</name>
<feature type="domain" description="Amine oxidase" evidence="1">
    <location>
        <begin position="13"/>
        <end position="406"/>
    </location>
</feature>
<evidence type="ECO:0000313" key="2">
    <source>
        <dbReference type="EMBL" id="ROO89186.1"/>
    </source>
</evidence>
<dbReference type="InterPro" id="IPR036188">
    <property type="entry name" value="FAD/NAD-bd_sf"/>
</dbReference>
<dbReference type="SUPFAM" id="SSF51905">
    <property type="entry name" value="FAD/NAD(P)-binding domain"/>
    <property type="match status" value="1"/>
</dbReference>
<dbReference type="AlphaFoldDB" id="A0A3N1D6U2"/>
<dbReference type="Pfam" id="PF01593">
    <property type="entry name" value="Amino_oxidase"/>
    <property type="match status" value="1"/>
</dbReference>
<comment type="caution">
    <text evidence="2">The sequence shown here is derived from an EMBL/GenBank/DDBJ whole genome shotgun (WGS) entry which is preliminary data.</text>
</comment>
<reference evidence="2 3" key="1">
    <citation type="submission" date="2018-11" db="EMBL/GenBank/DDBJ databases">
        <title>Sequencing the genomes of 1000 actinobacteria strains.</title>
        <authorList>
            <person name="Klenk H.-P."/>
        </authorList>
    </citation>
    <scope>NUCLEOTIDE SEQUENCE [LARGE SCALE GENOMIC DNA]</scope>
    <source>
        <strain evidence="2 3">DSM 44254</strain>
    </source>
</reference>